<dbReference type="PROSITE" id="PS00107">
    <property type="entry name" value="PROTEIN_KINASE_ATP"/>
    <property type="match status" value="1"/>
</dbReference>
<dbReference type="EMBL" id="KN847318">
    <property type="protein sequence ID" value="KIW59390.1"/>
    <property type="molecule type" value="Genomic_DNA"/>
</dbReference>
<gene>
    <name evidence="6" type="ORF">PV05_03843</name>
</gene>
<dbReference type="PANTHER" id="PTHR24359">
    <property type="entry name" value="SERINE/THREONINE-PROTEIN KINASE SBK1"/>
    <property type="match status" value="1"/>
</dbReference>
<dbReference type="SUPFAM" id="SSF56112">
    <property type="entry name" value="Protein kinase-like (PK-like)"/>
    <property type="match status" value="1"/>
</dbReference>
<evidence type="ECO:0000313" key="7">
    <source>
        <dbReference type="Proteomes" id="UP000054342"/>
    </source>
</evidence>
<keyword evidence="4" id="KW-0723">Serine/threonine-protein kinase</keyword>
<dbReference type="GO" id="GO:0005524">
    <property type="term" value="F:ATP binding"/>
    <property type="evidence" value="ECO:0007669"/>
    <property type="project" value="UniProtKB-UniRule"/>
</dbReference>
<sequence>MPTRRITRVARRTGKADVESSQKPIGFASLVDFMTVLQRTNTTLLPVLPHKGTEILGRGLSGVVKQSTADLSTNLAFKEGIPSRNLQDTEIDQDWSALITEVTILQHGPIKANPHIIDLLGIAFAAPPGPPSERGVWPLVVTSKVNHGDLTTVLRRDHSEFLTDEARMSLFAGVAEAIFVLHSCGIAHGDLKTDNVLIYSSETNKIEPILIDFGSSTTATQTRLPTRSDPWTPPEIENTRVNLSHAELVQADLYTFGLLSLHLLLPLEGLLSANLCLVQTREQSADEWAQFLGEMSEKKSDNAGDEFVTQIFDLIAGADLTPERQSILEQIVKTTIQPVRGKRILPWEYLLPYIETYLSERQVVQFNLCLYAPGRSVLILL</sequence>
<dbReference type="GeneID" id="25325751"/>
<feature type="binding site" evidence="3">
    <location>
        <position position="78"/>
    </location>
    <ligand>
        <name>ATP</name>
        <dbReference type="ChEBI" id="CHEBI:30616"/>
    </ligand>
</feature>
<dbReference type="Pfam" id="PF00069">
    <property type="entry name" value="Pkinase"/>
    <property type="match status" value="1"/>
</dbReference>
<name>A0A0D2EX99_9EURO</name>
<dbReference type="InterPro" id="IPR000719">
    <property type="entry name" value="Prot_kinase_dom"/>
</dbReference>
<dbReference type="OrthoDB" id="4161764at2759"/>
<evidence type="ECO:0000259" key="5">
    <source>
        <dbReference type="PROSITE" id="PS50011"/>
    </source>
</evidence>
<keyword evidence="4" id="KW-0808">Transferase</keyword>
<dbReference type="PROSITE" id="PS00108">
    <property type="entry name" value="PROTEIN_KINASE_ST"/>
    <property type="match status" value="1"/>
</dbReference>
<accession>A0A0D2EX99</accession>
<dbReference type="RefSeq" id="XP_013319974.1">
    <property type="nucleotide sequence ID" value="XM_013464520.1"/>
</dbReference>
<dbReference type="HOGENOM" id="CLU_725695_0_0_1"/>
<keyword evidence="1 3" id="KW-0547">Nucleotide-binding</keyword>
<evidence type="ECO:0000256" key="2">
    <source>
        <dbReference type="ARBA" id="ARBA00022840"/>
    </source>
</evidence>
<evidence type="ECO:0000256" key="1">
    <source>
        <dbReference type="ARBA" id="ARBA00022741"/>
    </source>
</evidence>
<proteinExistence type="inferred from homology"/>
<dbReference type="GO" id="GO:0004674">
    <property type="term" value="F:protein serine/threonine kinase activity"/>
    <property type="evidence" value="ECO:0007669"/>
    <property type="project" value="UniProtKB-KW"/>
</dbReference>
<keyword evidence="7" id="KW-1185">Reference proteome</keyword>
<evidence type="ECO:0000313" key="6">
    <source>
        <dbReference type="EMBL" id="KIW59390.1"/>
    </source>
</evidence>
<keyword evidence="4" id="KW-0418">Kinase</keyword>
<reference evidence="6 7" key="1">
    <citation type="submission" date="2015-01" db="EMBL/GenBank/DDBJ databases">
        <title>The Genome Sequence of Exophiala xenobiotica CBS118157.</title>
        <authorList>
            <consortium name="The Broad Institute Genomics Platform"/>
            <person name="Cuomo C."/>
            <person name="de Hoog S."/>
            <person name="Gorbushina A."/>
            <person name="Stielow B."/>
            <person name="Teixiera M."/>
            <person name="Abouelleil A."/>
            <person name="Chapman S.B."/>
            <person name="Priest M."/>
            <person name="Young S.K."/>
            <person name="Wortman J."/>
            <person name="Nusbaum C."/>
            <person name="Birren B."/>
        </authorList>
    </citation>
    <scope>NUCLEOTIDE SEQUENCE [LARGE SCALE GENOMIC DNA]</scope>
    <source>
        <strain evidence="6 7">CBS 118157</strain>
    </source>
</reference>
<dbReference type="InterPro" id="IPR008271">
    <property type="entry name" value="Ser/Thr_kinase_AS"/>
</dbReference>
<dbReference type="Gene3D" id="1.10.510.10">
    <property type="entry name" value="Transferase(Phosphotransferase) domain 1"/>
    <property type="match status" value="1"/>
</dbReference>
<dbReference type="Proteomes" id="UP000054342">
    <property type="component" value="Unassembled WGS sequence"/>
</dbReference>
<dbReference type="AlphaFoldDB" id="A0A0D2EX99"/>
<organism evidence="6 7">
    <name type="scientific">Exophiala xenobiotica</name>
    <dbReference type="NCBI Taxonomy" id="348802"/>
    <lineage>
        <taxon>Eukaryota</taxon>
        <taxon>Fungi</taxon>
        <taxon>Dikarya</taxon>
        <taxon>Ascomycota</taxon>
        <taxon>Pezizomycotina</taxon>
        <taxon>Eurotiomycetes</taxon>
        <taxon>Chaetothyriomycetidae</taxon>
        <taxon>Chaetothyriales</taxon>
        <taxon>Herpotrichiellaceae</taxon>
        <taxon>Exophiala</taxon>
    </lineage>
</organism>
<dbReference type="InterPro" id="IPR017441">
    <property type="entry name" value="Protein_kinase_ATP_BS"/>
</dbReference>
<evidence type="ECO:0000256" key="4">
    <source>
        <dbReference type="RuleBase" id="RU000304"/>
    </source>
</evidence>
<evidence type="ECO:0000256" key="3">
    <source>
        <dbReference type="PROSITE-ProRule" id="PRU10141"/>
    </source>
</evidence>
<keyword evidence="2 3" id="KW-0067">ATP-binding</keyword>
<protein>
    <recommendedName>
        <fullName evidence="5">Protein kinase domain-containing protein</fullName>
    </recommendedName>
</protein>
<dbReference type="SMART" id="SM00220">
    <property type="entry name" value="S_TKc"/>
    <property type="match status" value="1"/>
</dbReference>
<comment type="similarity">
    <text evidence="4">Belongs to the protein kinase superfamily.</text>
</comment>
<dbReference type="InterPro" id="IPR011009">
    <property type="entry name" value="Kinase-like_dom_sf"/>
</dbReference>
<dbReference type="PROSITE" id="PS50011">
    <property type="entry name" value="PROTEIN_KINASE_DOM"/>
    <property type="match status" value="1"/>
</dbReference>
<feature type="domain" description="Protein kinase" evidence="5">
    <location>
        <begin position="50"/>
        <end position="340"/>
    </location>
</feature>
<dbReference type="PANTHER" id="PTHR24359:SF1">
    <property type="entry name" value="INHIBITOR OF NUCLEAR FACTOR KAPPA-B KINASE EPSILON SUBUNIT HOMOLOG 1-RELATED"/>
    <property type="match status" value="1"/>
</dbReference>